<organism evidence="11 12">
    <name type="scientific">Branchiostoma belcheri</name>
    <name type="common">Amphioxus</name>
    <dbReference type="NCBI Taxonomy" id="7741"/>
    <lineage>
        <taxon>Eukaryota</taxon>
        <taxon>Metazoa</taxon>
        <taxon>Chordata</taxon>
        <taxon>Cephalochordata</taxon>
        <taxon>Leptocardii</taxon>
        <taxon>Amphioxiformes</taxon>
        <taxon>Branchiostomatidae</taxon>
        <taxon>Branchiostoma</taxon>
    </lineage>
</organism>
<dbReference type="SMART" id="SM00112">
    <property type="entry name" value="CA"/>
    <property type="match status" value="10"/>
</dbReference>
<dbReference type="Pfam" id="PF00028">
    <property type="entry name" value="Cadherin"/>
    <property type="match status" value="7"/>
</dbReference>
<evidence type="ECO:0000256" key="4">
    <source>
        <dbReference type="ARBA" id="ARBA00022837"/>
    </source>
</evidence>
<dbReference type="Proteomes" id="UP000515135">
    <property type="component" value="Unplaced"/>
</dbReference>
<keyword evidence="2" id="KW-0812">Transmembrane</keyword>
<evidence type="ECO:0000256" key="2">
    <source>
        <dbReference type="ARBA" id="ARBA00022692"/>
    </source>
</evidence>
<accession>A0A6P4YCY2</accession>
<reference evidence="12" key="1">
    <citation type="submission" date="2025-08" db="UniProtKB">
        <authorList>
            <consortium name="RefSeq"/>
        </authorList>
    </citation>
    <scope>IDENTIFICATION</scope>
    <source>
        <tissue evidence="12">Gonad</tissue>
    </source>
</reference>
<keyword evidence="7" id="KW-0472">Membrane</keyword>
<feature type="domain" description="Cadherin" evidence="10">
    <location>
        <begin position="343"/>
        <end position="449"/>
    </location>
</feature>
<dbReference type="CDD" id="cd11304">
    <property type="entry name" value="Cadherin_repeat"/>
    <property type="match status" value="11"/>
</dbReference>
<evidence type="ECO:0000256" key="6">
    <source>
        <dbReference type="ARBA" id="ARBA00022989"/>
    </source>
</evidence>
<feature type="domain" description="Cadherin" evidence="10">
    <location>
        <begin position="30"/>
        <end position="136"/>
    </location>
</feature>
<dbReference type="Gene3D" id="2.60.40.60">
    <property type="entry name" value="Cadherins"/>
    <property type="match status" value="11"/>
</dbReference>
<feature type="chain" id="PRO_5028094667" evidence="9">
    <location>
        <begin position="26"/>
        <end position="1132"/>
    </location>
</feature>
<dbReference type="PANTHER" id="PTHR24025">
    <property type="entry name" value="DESMOGLEIN FAMILY MEMBER"/>
    <property type="match status" value="1"/>
</dbReference>
<evidence type="ECO:0000256" key="5">
    <source>
        <dbReference type="ARBA" id="ARBA00022889"/>
    </source>
</evidence>
<dbReference type="OrthoDB" id="6252479at2759"/>
<dbReference type="KEGG" id="bbel:109462657"/>
<name>A0A6P4YCY2_BRABE</name>
<feature type="domain" description="Cadherin" evidence="10">
    <location>
        <begin position="982"/>
        <end position="1085"/>
    </location>
</feature>
<keyword evidence="11" id="KW-1185">Reference proteome</keyword>
<dbReference type="InterPro" id="IPR050971">
    <property type="entry name" value="Cadherin-domain_protein"/>
</dbReference>
<evidence type="ECO:0000256" key="9">
    <source>
        <dbReference type="SAM" id="SignalP"/>
    </source>
</evidence>
<feature type="signal peptide" evidence="9">
    <location>
        <begin position="1"/>
        <end position="25"/>
    </location>
</feature>
<comment type="subcellular location">
    <subcellularLocation>
        <location evidence="1">Membrane</location>
    </subcellularLocation>
</comment>
<dbReference type="GO" id="GO:0007156">
    <property type="term" value="P:homophilic cell adhesion via plasma membrane adhesion molecules"/>
    <property type="evidence" value="ECO:0007669"/>
    <property type="project" value="InterPro"/>
</dbReference>
<dbReference type="InterPro" id="IPR015919">
    <property type="entry name" value="Cadherin-like_sf"/>
</dbReference>
<dbReference type="PANTHER" id="PTHR24025:SF31">
    <property type="entry name" value="NEURAL-CADHERIN"/>
    <property type="match status" value="1"/>
</dbReference>
<evidence type="ECO:0000313" key="11">
    <source>
        <dbReference type="Proteomes" id="UP000515135"/>
    </source>
</evidence>
<evidence type="ECO:0000256" key="7">
    <source>
        <dbReference type="ARBA" id="ARBA00023136"/>
    </source>
</evidence>
<evidence type="ECO:0000256" key="8">
    <source>
        <dbReference type="PROSITE-ProRule" id="PRU00043"/>
    </source>
</evidence>
<keyword evidence="9" id="KW-0732">Signal</keyword>
<dbReference type="GeneID" id="109462657"/>
<keyword evidence="3" id="KW-0677">Repeat</keyword>
<feature type="domain" description="Cadherin" evidence="10">
    <location>
        <begin position="770"/>
        <end position="878"/>
    </location>
</feature>
<keyword evidence="5" id="KW-0130">Cell adhesion</keyword>
<dbReference type="RefSeq" id="XP_019614776.1">
    <property type="nucleotide sequence ID" value="XM_019759217.1"/>
</dbReference>
<feature type="domain" description="Cadherin" evidence="10">
    <location>
        <begin position="245"/>
        <end position="342"/>
    </location>
</feature>
<feature type="domain" description="Cadherin" evidence="10">
    <location>
        <begin position="137"/>
        <end position="237"/>
    </location>
</feature>
<feature type="domain" description="Cadherin" evidence="10">
    <location>
        <begin position="674"/>
        <end position="769"/>
    </location>
</feature>
<dbReference type="GO" id="GO:0005509">
    <property type="term" value="F:calcium ion binding"/>
    <property type="evidence" value="ECO:0007669"/>
    <property type="project" value="UniProtKB-UniRule"/>
</dbReference>
<dbReference type="PRINTS" id="PR00205">
    <property type="entry name" value="CADHERIN"/>
</dbReference>
<evidence type="ECO:0000256" key="1">
    <source>
        <dbReference type="ARBA" id="ARBA00004370"/>
    </source>
</evidence>
<evidence type="ECO:0000313" key="12">
    <source>
        <dbReference type="RefSeq" id="XP_019614776.1"/>
    </source>
</evidence>
<protein>
    <submittedName>
        <fullName evidence="12">Protocadherin Fat 4-like</fullName>
    </submittedName>
</protein>
<dbReference type="FunFam" id="2.60.40.60:FF:000092">
    <property type="entry name" value="Protocadherin 8"/>
    <property type="match status" value="1"/>
</dbReference>
<dbReference type="AlphaFoldDB" id="A0A6P4YCY2"/>
<keyword evidence="4 8" id="KW-0106">Calcium</keyword>
<keyword evidence="6" id="KW-1133">Transmembrane helix</keyword>
<feature type="domain" description="Cadherin" evidence="10">
    <location>
        <begin position="457"/>
        <end position="560"/>
    </location>
</feature>
<evidence type="ECO:0000256" key="3">
    <source>
        <dbReference type="ARBA" id="ARBA00022737"/>
    </source>
</evidence>
<dbReference type="GO" id="GO:0016020">
    <property type="term" value="C:membrane"/>
    <property type="evidence" value="ECO:0007669"/>
    <property type="project" value="UniProtKB-SubCell"/>
</dbReference>
<feature type="domain" description="Cadherin" evidence="10">
    <location>
        <begin position="561"/>
        <end position="665"/>
    </location>
</feature>
<dbReference type="PROSITE" id="PS50268">
    <property type="entry name" value="CADHERIN_2"/>
    <property type="match status" value="10"/>
</dbReference>
<dbReference type="InterPro" id="IPR002126">
    <property type="entry name" value="Cadherin-like_dom"/>
</dbReference>
<sequence>MDGKRGIALYAQIFLVCVLIQSTDAIATLSVTSQPYNVNEDATDGDVVIPQADIATTGVSGTLTFSFDPFLPASQPFQILDVATGQVTLDLSTLTKLDHEQVDQYDITLRADDTDGSFTTVDVTILIADVNEVPQWLSLPRTVRIEETLTPSTVIFTLLNAATDEDDGQSLSYAINPASTVFAISGTNVETIAALDYETTTSYELTIEVSDDGATPLTATSTLTVSIVDVNDQSPTFGAATCTGSVSDDVSVGTAISLPGCTLAATDGDSGDTITYALTGADSSYYAIDASNPTSINVAQSLSGQAGTHTITVSATDAAGNTGTLTVTVIVADGSNDNAPICNPSVYFVSVQENSATGTSVATLACTDADTLDTLVYTIISGVDGTTPEFEMDATTAEMMQTAVALDYDTLSSINYQYDVKVEVTDGANTVTATVIVQITGINDNTPNLAIASPVGTISEDAAIGTTILAASDFTATDNDAGTDGDLTFSLSVDNDGASKFDIVASTGVVVLIDSLDAETYATYSLTITVTDGGTNPSALSASASQTLLVANVNDVAPSFAQTLYEDAILETAAANTIVRTLAATEGGEGDTLTYSIVSGNTNSKFAIAGTNNDEIQLAATFDLTLDPLTYLLGVQVTDGGSPELTGTTTVRVDVTLVNSDTPAFALVIIPSIVAENTAAGTVIDTQTATDNDYGSFGTLTYSYTVSPTSDLFVYDGTTGQLTLARPPDFESDDSQYNIIVTATDGGGLVSTATLTVFITGENDNTPYFDKGQYIAQIFESDTVGTEIATLAAADADLPGDNLTTTIFTGNSAGKFQLKTGTDTTASPVVELATTIDLSTDPSSYTLVLQVKDGGTPELTGSATINVIVTDTNTAPTISDATFSINEDAGIGDTVGTVQATDPDSGTDGQLTYTTSVSPSAGDSLFVYDTSSGGIEVIGALDFETQNQYIMTIIVQDGASASATASVTINVLDVNDVAPSFDQNLYQVSINEDEPTGTNVQTFVMTDPEGTGAITFDFVKGNEAGKFVLNSNSVQIDSVINLDSPDLHDVHYTLVVKAMDGGTPELTSTATVEVEILPVNENPDFSALTTPFISSVPESSAIGTNIATLTAVDNDYGSQGELTYSLGCKYAI</sequence>
<evidence type="ECO:0000259" key="10">
    <source>
        <dbReference type="PROSITE" id="PS50268"/>
    </source>
</evidence>
<gene>
    <name evidence="12" type="primary">LOC109462657</name>
</gene>
<feature type="domain" description="Cadherin" evidence="10">
    <location>
        <begin position="877"/>
        <end position="981"/>
    </location>
</feature>
<dbReference type="SUPFAM" id="SSF49313">
    <property type="entry name" value="Cadherin-like"/>
    <property type="match status" value="11"/>
</dbReference>
<dbReference type="GO" id="GO:0005911">
    <property type="term" value="C:cell-cell junction"/>
    <property type="evidence" value="ECO:0007669"/>
    <property type="project" value="TreeGrafter"/>
</dbReference>
<proteinExistence type="predicted"/>